<organism evidence="1">
    <name type="scientific">Tetraodon nigroviridis</name>
    <name type="common">Spotted green pufferfish</name>
    <name type="synonym">Chelonodon nigroviridis</name>
    <dbReference type="NCBI Taxonomy" id="99883"/>
    <lineage>
        <taxon>Eukaryota</taxon>
        <taxon>Metazoa</taxon>
        <taxon>Chordata</taxon>
        <taxon>Craniata</taxon>
        <taxon>Vertebrata</taxon>
        <taxon>Euteleostomi</taxon>
        <taxon>Actinopterygii</taxon>
        <taxon>Neopterygii</taxon>
        <taxon>Teleostei</taxon>
        <taxon>Neoteleostei</taxon>
        <taxon>Acanthomorphata</taxon>
        <taxon>Eupercaria</taxon>
        <taxon>Tetraodontiformes</taxon>
        <taxon>Tetradontoidea</taxon>
        <taxon>Tetraodontidae</taxon>
        <taxon>Tetraodon</taxon>
    </lineage>
</organism>
<name>Q4SFQ6_TETNG</name>
<protein>
    <submittedName>
        <fullName evidence="1">(spotted green pufferfish) hypothetical protein</fullName>
    </submittedName>
</protein>
<reference evidence="1" key="2">
    <citation type="submission" date="2004-02" db="EMBL/GenBank/DDBJ databases">
        <authorList>
            <consortium name="Genoscope"/>
            <consortium name="Whitehead Institute Centre for Genome Research"/>
        </authorList>
    </citation>
    <scope>NUCLEOTIDE SEQUENCE</scope>
</reference>
<dbReference type="EMBL" id="CAAE01014601">
    <property type="protein sequence ID" value="CAG00526.1"/>
    <property type="molecule type" value="Genomic_DNA"/>
</dbReference>
<proteinExistence type="predicted"/>
<evidence type="ECO:0000313" key="1">
    <source>
        <dbReference type="EMBL" id="CAG00526.1"/>
    </source>
</evidence>
<accession>Q4SFQ6</accession>
<comment type="caution">
    <text evidence="1">The sequence shown here is derived from an EMBL/GenBank/DDBJ whole genome shotgun (WGS) entry which is preliminary data.</text>
</comment>
<reference evidence="1" key="1">
    <citation type="journal article" date="2004" name="Nature">
        <title>Genome duplication in the teleost fish Tetraodon nigroviridis reveals the early vertebrate proto-karyotype.</title>
        <authorList>
            <person name="Jaillon O."/>
            <person name="Aury J.-M."/>
            <person name="Brunet F."/>
            <person name="Petit J.-L."/>
            <person name="Stange-Thomann N."/>
            <person name="Mauceli E."/>
            <person name="Bouneau L."/>
            <person name="Fischer C."/>
            <person name="Ozouf-Costaz C."/>
            <person name="Bernot A."/>
            <person name="Nicaud S."/>
            <person name="Jaffe D."/>
            <person name="Fisher S."/>
            <person name="Lutfalla G."/>
            <person name="Dossat C."/>
            <person name="Segurens B."/>
            <person name="Dasilva C."/>
            <person name="Salanoubat M."/>
            <person name="Levy M."/>
            <person name="Boudet N."/>
            <person name="Castellano S."/>
            <person name="Anthouard V."/>
            <person name="Jubin C."/>
            <person name="Castelli V."/>
            <person name="Katinka M."/>
            <person name="Vacherie B."/>
            <person name="Biemont C."/>
            <person name="Skalli Z."/>
            <person name="Cattolico L."/>
            <person name="Poulain J."/>
            <person name="De Berardinis V."/>
            <person name="Cruaud C."/>
            <person name="Duprat S."/>
            <person name="Brottier P."/>
            <person name="Coutanceau J.-P."/>
            <person name="Gouzy J."/>
            <person name="Parra G."/>
            <person name="Lardier G."/>
            <person name="Chapple C."/>
            <person name="McKernan K.J."/>
            <person name="McEwan P."/>
            <person name="Bosak S."/>
            <person name="Kellis M."/>
            <person name="Volff J.-N."/>
            <person name="Guigo R."/>
            <person name="Zody M.C."/>
            <person name="Mesirov J."/>
            <person name="Lindblad-Toh K."/>
            <person name="Birren B."/>
            <person name="Nusbaum C."/>
            <person name="Kahn D."/>
            <person name="Robinson-Rechavi M."/>
            <person name="Laudet V."/>
            <person name="Schachter V."/>
            <person name="Quetier F."/>
            <person name="Saurin W."/>
            <person name="Scarpelli C."/>
            <person name="Wincker P."/>
            <person name="Lander E.S."/>
            <person name="Weissenbach J."/>
            <person name="Roest Crollius H."/>
        </authorList>
    </citation>
    <scope>NUCLEOTIDE SEQUENCE [LARGE SCALE GENOMIC DNA]</scope>
</reference>
<sequence length="44" mass="5027">MKEESFLHVRISRSEVKEPRLKVKTRADVSVNSLTLLSPFLSTP</sequence>
<gene>
    <name evidence="1" type="ORF">GSTENG00018992001</name>
</gene>
<dbReference type="AlphaFoldDB" id="Q4SFQ6"/>
<dbReference type="KEGG" id="tng:GSTEN00018992G001"/>